<proteinExistence type="predicted"/>
<evidence type="ECO:0000313" key="5">
    <source>
        <dbReference type="Proteomes" id="UP001055439"/>
    </source>
</evidence>
<keyword evidence="2" id="KW-0808">Transferase</keyword>
<dbReference type="Proteomes" id="UP001055439">
    <property type="component" value="Chromosome 7"/>
</dbReference>
<dbReference type="SMART" id="SM01296">
    <property type="entry name" value="N2227"/>
    <property type="match status" value="1"/>
</dbReference>
<dbReference type="GO" id="GO:0008757">
    <property type="term" value="F:S-adenosylmethionine-dependent methyltransferase activity"/>
    <property type="evidence" value="ECO:0007669"/>
    <property type="project" value="InterPro"/>
</dbReference>
<protein>
    <submittedName>
        <fullName evidence="4">N2227-like protein</fullName>
    </submittedName>
</protein>
<dbReference type="Pfam" id="PF07942">
    <property type="entry name" value="CARME"/>
    <property type="match status" value="1"/>
</dbReference>
<organism evidence="4 5">
    <name type="scientific">Musa troglodytarum</name>
    <name type="common">fe'i banana</name>
    <dbReference type="NCBI Taxonomy" id="320322"/>
    <lineage>
        <taxon>Eukaryota</taxon>
        <taxon>Viridiplantae</taxon>
        <taxon>Streptophyta</taxon>
        <taxon>Embryophyta</taxon>
        <taxon>Tracheophyta</taxon>
        <taxon>Spermatophyta</taxon>
        <taxon>Magnoliopsida</taxon>
        <taxon>Liliopsida</taxon>
        <taxon>Zingiberales</taxon>
        <taxon>Musaceae</taxon>
        <taxon>Musa</taxon>
    </lineage>
</organism>
<keyword evidence="1" id="KW-0489">Methyltransferase</keyword>
<dbReference type="PANTHER" id="PTHR12303">
    <property type="entry name" value="CARNOSINE N-METHYLTRANSFERASE"/>
    <property type="match status" value="1"/>
</dbReference>
<keyword evidence="3" id="KW-0949">S-adenosyl-L-methionine</keyword>
<dbReference type="PANTHER" id="PTHR12303:SF6">
    <property type="entry name" value="CARNOSINE N-METHYLTRANSFERASE"/>
    <property type="match status" value="1"/>
</dbReference>
<reference evidence="4" key="1">
    <citation type="submission" date="2022-05" db="EMBL/GenBank/DDBJ databases">
        <title>The Musa troglodytarum L. genome provides insights into the mechanism of non-climacteric behaviour and enrichment of carotenoids.</title>
        <authorList>
            <person name="Wang J."/>
        </authorList>
    </citation>
    <scope>NUCLEOTIDE SEQUENCE</scope>
    <source>
        <tissue evidence="4">Leaf</tissue>
    </source>
</reference>
<evidence type="ECO:0000256" key="2">
    <source>
        <dbReference type="ARBA" id="ARBA00022679"/>
    </source>
</evidence>
<gene>
    <name evidence="4" type="ORF">MUK42_11070</name>
</gene>
<evidence type="ECO:0000313" key="4">
    <source>
        <dbReference type="EMBL" id="URE20638.1"/>
    </source>
</evidence>
<accession>A0A9E7GWW1</accession>
<dbReference type="InterPro" id="IPR012901">
    <property type="entry name" value="CARME"/>
</dbReference>
<dbReference type="SUPFAM" id="SSF52954">
    <property type="entry name" value="Class II aaRS ABD-related"/>
    <property type="match status" value="1"/>
</dbReference>
<dbReference type="AlphaFoldDB" id="A0A9E7GWW1"/>
<sequence length="200" mass="23092">MDRRQHEEEVRVDEAAATTGQRRYSKLEEALEIKSLRRIISAYLKVKRNVTNVINLFLRSLIAYFHIVPKTDSDQLRSVSFPDIHPSSAGITEGFSMCAGDFVEVYNDESQEAYWDAVVTCFFVDTAHNIVEYIETISKLLKTGGEMSIELSLEDVKKIAFHFGFVMEKEKVIETTYTANPRSMMQNRYHAAFWTMRKSQ</sequence>
<dbReference type="GO" id="GO:0032259">
    <property type="term" value="P:methylation"/>
    <property type="evidence" value="ECO:0007669"/>
    <property type="project" value="UniProtKB-KW"/>
</dbReference>
<dbReference type="EMBL" id="CP097509">
    <property type="protein sequence ID" value="URE20638.1"/>
    <property type="molecule type" value="Genomic_DNA"/>
</dbReference>
<dbReference type="OrthoDB" id="978at2759"/>
<name>A0A9E7GWW1_9LILI</name>
<evidence type="ECO:0000256" key="1">
    <source>
        <dbReference type="ARBA" id="ARBA00022603"/>
    </source>
</evidence>
<keyword evidence="5" id="KW-1185">Reference proteome</keyword>
<evidence type="ECO:0000256" key="3">
    <source>
        <dbReference type="ARBA" id="ARBA00022691"/>
    </source>
</evidence>